<evidence type="ECO:0000313" key="1">
    <source>
        <dbReference type="EMBL" id="QXT64429.1"/>
    </source>
</evidence>
<organism evidence="1 2">
    <name type="scientific">Tessaracoccus palaemonis</name>
    <dbReference type="NCBI Taxonomy" id="2829499"/>
    <lineage>
        <taxon>Bacteria</taxon>
        <taxon>Bacillati</taxon>
        <taxon>Actinomycetota</taxon>
        <taxon>Actinomycetes</taxon>
        <taxon>Propionibacteriales</taxon>
        <taxon>Propionibacteriaceae</taxon>
        <taxon>Tessaracoccus</taxon>
    </lineage>
</organism>
<gene>
    <name evidence="1" type="ORF">KDB89_08400</name>
</gene>
<dbReference type="Proteomes" id="UP000824504">
    <property type="component" value="Chromosome"/>
</dbReference>
<reference evidence="1 2" key="1">
    <citation type="submission" date="2021-07" db="EMBL/GenBank/DDBJ databases">
        <title>complete genome sequencing of Tessaracoccus sp.J1M15.</title>
        <authorList>
            <person name="Bae J.-W."/>
            <person name="Kim D.-y."/>
        </authorList>
    </citation>
    <scope>NUCLEOTIDE SEQUENCE [LARGE SCALE GENOMIC DNA]</scope>
    <source>
        <strain evidence="1 2">J1M15</strain>
    </source>
</reference>
<protein>
    <submittedName>
        <fullName evidence="1">Uncharacterized protein</fullName>
    </submittedName>
</protein>
<sequence length="160" mass="16001">MVALAGVEGVGEGVEGAADGLGVLGREVAVDDAVGHVVVAGDVAGLRDGTQGVADIEVFLLTEQGGELGSGDGFGGVVCFCFAGKHGHESGELSLGAAGGLEEGEAFAVADAGAVGVVDGGQRGTDRGQCRVGAESGRWFHVFTVEIGTDRNRSYVRLVR</sequence>
<keyword evidence="2" id="KW-1185">Reference proteome</keyword>
<proteinExistence type="predicted"/>
<name>A0ABX8SNC0_9ACTN</name>
<evidence type="ECO:0000313" key="2">
    <source>
        <dbReference type="Proteomes" id="UP000824504"/>
    </source>
</evidence>
<dbReference type="EMBL" id="CP079216">
    <property type="protein sequence ID" value="QXT64429.1"/>
    <property type="molecule type" value="Genomic_DNA"/>
</dbReference>
<accession>A0ABX8SNC0</accession>